<evidence type="ECO:0000259" key="2">
    <source>
        <dbReference type="Pfam" id="PF13439"/>
    </source>
</evidence>
<dbReference type="Pfam" id="PF13439">
    <property type="entry name" value="Glyco_transf_4"/>
    <property type="match status" value="1"/>
</dbReference>
<dbReference type="Pfam" id="PF00534">
    <property type="entry name" value="Glycos_transf_1"/>
    <property type="match status" value="1"/>
</dbReference>
<dbReference type="InterPro" id="IPR023881">
    <property type="entry name" value="Thiol_BshA"/>
</dbReference>
<dbReference type="RefSeq" id="WP_347436385.1">
    <property type="nucleotide sequence ID" value="NZ_CP089291.1"/>
</dbReference>
<dbReference type="PANTHER" id="PTHR45947:SF3">
    <property type="entry name" value="SULFOQUINOVOSYL TRANSFERASE SQD2"/>
    <property type="match status" value="1"/>
</dbReference>
<keyword evidence="4" id="KW-1185">Reference proteome</keyword>
<organism evidence="3 4">
    <name type="scientific">Fodinisporobacter ferrooxydans</name>
    <dbReference type="NCBI Taxonomy" id="2901836"/>
    <lineage>
        <taxon>Bacteria</taxon>
        <taxon>Bacillati</taxon>
        <taxon>Bacillota</taxon>
        <taxon>Bacilli</taxon>
        <taxon>Bacillales</taxon>
        <taxon>Alicyclobacillaceae</taxon>
        <taxon>Fodinisporobacter</taxon>
    </lineage>
</organism>
<feature type="domain" description="Glycosyltransferase subfamily 4-like N-terminal" evidence="2">
    <location>
        <begin position="12"/>
        <end position="178"/>
    </location>
</feature>
<feature type="domain" description="Glycosyl transferase family 1" evidence="1">
    <location>
        <begin position="193"/>
        <end position="350"/>
    </location>
</feature>
<name>A0ABY4CGQ8_9BACL</name>
<dbReference type="InterPro" id="IPR050194">
    <property type="entry name" value="Glycosyltransferase_grp1"/>
</dbReference>
<gene>
    <name evidence="3" type="primary">bshA</name>
    <name evidence="3" type="ORF">LSG31_17695</name>
</gene>
<proteinExistence type="predicted"/>
<reference evidence="3" key="1">
    <citation type="submission" date="2021-12" db="EMBL/GenBank/DDBJ databases">
        <title>Alicyclobacillaceae gen. nov., sp. nov., isolated from chalcocite enrichment system.</title>
        <authorList>
            <person name="Jiang Z."/>
        </authorList>
    </citation>
    <scope>NUCLEOTIDE SEQUENCE</scope>
    <source>
        <strain evidence="3">MYW30-H2</strain>
    </source>
</reference>
<dbReference type="InterPro" id="IPR001296">
    <property type="entry name" value="Glyco_trans_1"/>
</dbReference>
<evidence type="ECO:0000313" key="4">
    <source>
        <dbReference type="Proteomes" id="UP000830167"/>
    </source>
</evidence>
<dbReference type="SUPFAM" id="SSF53756">
    <property type="entry name" value="UDP-Glycosyltransferase/glycogen phosphorylase"/>
    <property type="match status" value="1"/>
</dbReference>
<protein>
    <submittedName>
        <fullName evidence="3">N-acetyl-alpha-D-glucosaminyl L-malate synthase BshA</fullName>
    </submittedName>
</protein>
<dbReference type="Proteomes" id="UP000830167">
    <property type="component" value="Chromosome"/>
</dbReference>
<accession>A0ABY4CGQ8</accession>
<dbReference type="NCBIfam" id="TIGR03999">
    <property type="entry name" value="thiol_BshA"/>
    <property type="match status" value="1"/>
</dbReference>
<evidence type="ECO:0000313" key="3">
    <source>
        <dbReference type="EMBL" id="UOF89695.1"/>
    </source>
</evidence>
<dbReference type="InterPro" id="IPR028098">
    <property type="entry name" value="Glyco_trans_4-like_N"/>
</dbReference>
<sequence>MNIGISCYPTLGGSGVLATELGKALASRGHKVHIISDAIPFRLLGEFHENIMFHEVDVANYALFKNPPHELSLATKLAEVIEYAELDILHSHYAIPHAVCAYLAKEMRPESRVKIITTLHGTDITVLAQDRSLRDMIRFGIEKSDLVTAVSDSLVKQTEELFRPRCPIRRVYNFVDPNTYRRIDVKQMRNCFAKPEQKILLHASNFRAVKRVLDVVEVFDRVQQTVPSVLLLVGEGPELAKVRQIVKEKHLESNVKFLGKQDEVAKLYSLADLFVLPSEKESFGLVALEAMACGVPVIGSDAGGIPEVVEHGKCGYLYPVGDVQSMAEGAIQLLLDDHLHASFAVYARKRVLDRFTLEDLVNEYERLYQLAIDGKPCYDYAKSV</sequence>
<evidence type="ECO:0000259" key="1">
    <source>
        <dbReference type="Pfam" id="PF00534"/>
    </source>
</evidence>
<dbReference type="PANTHER" id="PTHR45947">
    <property type="entry name" value="SULFOQUINOVOSYL TRANSFERASE SQD2"/>
    <property type="match status" value="1"/>
</dbReference>
<dbReference type="EMBL" id="CP089291">
    <property type="protein sequence ID" value="UOF89695.1"/>
    <property type="molecule type" value="Genomic_DNA"/>
</dbReference>
<dbReference type="Gene3D" id="3.40.50.2000">
    <property type="entry name" value="Glycogen Phosphorylase B"/>
    <property type="match status" value="2"/>
</dbReference>